<protein>
    <submittedName>
        <fullName evidence="2">Uncharacterized protein</fullName>
    </submittedName>
</protein>
<dbReference type="Proteomes" id="UP000271708">
    <property type="component" value="Chromosome"/>
</dbReference>
<dbReference type="RefSeq" id="WP_123093776.1">
    <property type="nucleotide sequence ID" value="NZ_CP044548.2"/>
</dbReference>
<organism evidence="2 3">
    <name type="scientific">Janibacter melonis</name>
    <dbReference type="NCBI Taxonomy" id="262209"/>
    <lineage>
        <taxon>Bacteria</taxon>
        <taxon>Bacillati</taxon>
        <taxon>Actinomycetota</taxon>
        <taxon>Actinomycetes</taxon>
        <taxon>Micrococcales</taxon>
        <taxon>Intrasporangiaceae</taxon>
        <taxon>Janibacter</taxon>
    </lineage>
</organism>
<accession>A0A5P8FN72</accession>
<dbReference type="KEGG" id="jme:EEW87_012850"/>
<reference evidence="2 3" key="1">
    <citation type="submission" date="2019-09" db="EMBL/GenBank/DDBJ databases">
        <title>Complete Genome Sequence of Janibacter melonis M714 with both human health impact and industrial applications.</title>
        <authorList>
            <person name="Jin M."/>
            <person name="Zhao Q.R."/>
        </authorList>
    </citation>
    <scope>NUCLEOTIDE SEQUENCE [LARGE SCALE GENOMIC DNA]</scope>
    <source>
        <strain evidence="2 3">M714</strain>
    </source>
</reference>
<evidence type="ECO:0000313" key="3">
    <source>
        <dbReference type="Proteomes" id="UP000271708"/>
    </source>
</evidence>
<sequence length="95" mass="10757">MTNLPAGRRSLEATEQQWQVVVEALIQVSTAWREVSPESQGPVNELLQDARSNVAYWRARSKGLDEREASCMLPQGPPTPRYIDYNGIREENASR</sequence>
<gene>
    <name evidence="2" type="ORF">EEW87_012850</name>
</gene>
<dbReference type="EMBL" id="CP044548">
    <property type="protein sequence ID" value="QFQ31005.1"/>
    <property type="molecule type" value="Genomic_DNA"/>
</dbReference>
<proteinExistence type="predicted"/>
<dbReference type="AlphaFoldDB" id="A0A5P8FN72"/>
<dbReference type="GeneID" id="59162066"/>
<evidence type="ECO:0000313" key="2">
    <source>
        <dbReference type="EMBL" id="QFQ31005.1"/>
    </source>
</evidence>
<name>A0A5P8FN72_9MICO</name>
<evidence type="ECO:0000256" key="1">
    <source>
        <dbReference type="SAM" id="MobiDB-lite"/>
    </source>
</evidence>
<feature type="region of interest" description="Disordered" evidence="1">
    <location>
        <begin position="69"/>
        <end position="95"/>
    </location>
</feature>